<dbReference type="InterPro" id="IPR001969">
    <property type="entry name" value="Aspartic_peptidase_AS"/>
</dbReference>
<dbReference type="Proteomes" id="UP001057702">
    <property type="component" value="Unassembled WGS sequence"/>
</dbReference>
<reference evidence="3" key="1">
    <citation type="submission" date="2022-06" db="EMBL/GenBank/DDBJ databases">
        <title>Draft genome sequence of Streptomyces sp. RB6PN25 isolated from peat swamp forest in Thailand.</title>
        <authorList>
            <person name="Duangmal K."/>
            <person name="Klaysubun C."/>
        </authorList>
    </citation>
    <scope>NUCLEOTIDE SEQUENCE</scope>
    <source>
        <strain evidence="3">RB6PN25</strain>
    </source>
</reference>
<organism evidence="3 4">
    <name type="scientific">Streptomyces humicola</name>
    <dbReference type="NCBI Taxonomy" id="2953240"/>
    <lineage>
        <taxon>Bacteria</taxon>
        <taxon>Bacillati</taxon>
        <taxon>Actinomycetota</taxon>
        <taxon>Actinomycetes</taxon>
        <taxon>Kitasatosporales</taxon>
        <taxon>Streptomycetaceae</taxon>
        <taxon>Streptomyces</taxon>
    </lineage>
</organism>
<keyword evidence="4" id="KW-1185">Reference proteome</keyword>
<comment type="caution">
    <text evidence="3">The sequence shown here is derived from an EMBL/GenBank/DDBJ whole genome shotgun (WGS) entry which is preliminary data.</text>
</comment>
<dbReference type="InterPro" id="IPR051783">
    <property type="entry name" value="NAD(P)-dependent_oxidoreduct"/>
</dbReference>
<evidence type="ECO:0000313" key="3">
    <source>
        <dbReference type="EMBL" id="MCQ4079971.1"/>
    </source>
</evidence>
<feature type="domain" description="NAD-dependent epimerase/dehydratase" evidence="2">
    <location>
        <begin position="5"/>
        <end position="180"/>
    </location>
</feature>
<dbReference type="PANTHER" id="PTHR48079:SF6">
    <property type="entry name" value="NAD(P)-BINDING DOMAIN-CONTAINING PROTEIN-RELATED"/>
    <property type="match status" value="1"/>
</dbReference>
<dbReference type="InterPro" id="IPR001509">
    <property type="entry name" value="Epimerase_deHydtase"/>
</dbReference>
<dbReference type="Gene3D" id="3.40.50.720">
    <property type="entry name" value="NAD(P)-binding Rossmann-like Domain"/>
    <property type="match status" value="1"/>
</dbReference>
<dbReference type="EMBL" id="JANFNG010000002">
    <property type="protein sequence ID" value="MCQ4079971.1"/>
    <property type="molecule type" value="Genomic_DNA"/>
</dbReference>
<dbReference type="PROSITE" id="PS00141">
    <property type="entry name" value="ASP_PROTEASE"/>
    <property type="match status" value="1"/>
</dbReference>
<name>A0ABT1PQL9_9ACTN</name>
<accession>A0ABT1PQL9</accession>
<sequence length="349" mass="37055">MPPRALIIGGTGLIGRATARRLLAAGWHVDLTGRNPDRLPHDIAAAGGTFIAADRHDPAQLLAALGEGTDLLVDCICYTAADARLLLPLTRAAASTVMISSKAVYADAAGNHSNSPVAPVFDGPVREDQPTVAPGDGDYRTREGYGANKVAAEHVLLDSGSPVTVLRPSRIHGAGAARPREWFFVKRVLDRRPAVLLAHRGAGVVHTTAAANIAALIELAAARPGRRILNSADPDAPSALQISRTIAGRLGHVWDEVLLDRDPEETVGHHPWDAPHPFVLDTCAAEALGYTPAGDYAATVADEVEWLVSGARGSEGAEFVDGLVRDAYFAPLFDYEAEDRYLAEEEKRS</sequence>
<evidence type="ECO:0000259" key="2">
    <source>
        <dbReference type="Pfam" id="PF01370"/>
    </source>
</evidence>
<dbReference type="PANTHER" id="PTHR48079">
    <property type="entry name" value="PROTEIN YEEZ"/>
    <property type="match status" value="1"/>
</dbReference>
<dbReference type="SUPFAM" id="SSF51735">
    <property type="entry name" value="NAD(P)-binding Rossmann-fold domains"/>
    <property type="match status" value="1"/>
</dbReference>
<protein>
    <submittedName>
        <fullName evidence="3">NAD(P)H-binding protein</fullName>
    </submittedName>
</protein>
<gene>
    <name evidence="3" type="ORF">NGB36_05035</name>
</gene>
<evidence type="ECO:0000313" key="4">
    <source>
        <dbReference type="Proteomes" id="UP001057702"/>
    </source>
</evidence>
<proteinExistence type="predicted"/>
<evidence type="ECO:0000256" key="1">
    <source>
        <dbReference type="SAM" id="MobiDB-lite"/>
    </source>
</evidence>
<feature type="region of interest" description="Disordered" evidence="1">
    <location>
        <begin position="116"/>
        <end position="140"/>
    </location>
</feature>
<dbReference type="InterPro" id="IPR036291">
    <property type="entry name" value="NAD(P)-bd_dom_sf"/>
</dbReference>
<dbReference type="RefSeq" id="WP_255918833.1">
    <property type="nucleotide sequence ID" value="NZ_JANFNG010000002.1"/>
</dbReference>
<dbReference type="Pfam" id="PF01370">
    <property type="entry name" value="Epimerase"/>
    <property type="match status" value="1"/>
</dbReference>